<evidence type="ECO:0000313" key="4">
    <source>
        <dbReference type="EMBL" id="MFD1410737.1"/>
    </source>
</evidence>
<organism evidence="4 5">
    <name type="scientific">Lapidilactobacillus gannanensis</name>
    <dbReference type="NCBI Taxonomy" id="2486002"/>
    <lineage>
        <taxon>Bacteria</taxon>
        <taxon>Bacillati</taxon>
        <taxon>Bacillota</taxon>
        <taxon>Bacilli</taxon>
        <taxon>Lactobacillales</taxon>
        <taxon>Lactobacillaceae</taxon>
        <taxon>Lapidilactobacillus</taxon>
    </lineage>
</organism>
<accession>A0ABW4BMS3</accession>
<dbReference type="RefSeq" id="WP_125650337.1">
    <property type="nucleotide sequence ID" value="NZ_JBHTOH010000024.1"/>
</dbReference>
<feature type="compositionally biased region" description="Low complexity" evidence="1">
    <location>
        <begin position="34"/>
        <end position="49"/>
    </location>
</feature>
<reference evidence="5" key="1">
    <citation type="journal article" date="2019" name="Int. J. Syst. Evol. Microbiol.">
        <title>The Global Catalogue of Microorganisms (GCM) 10K type strain sequencing project: providing services to taxonomists for standard genome sequencing and annotation.</title>
        <authorList>
            <consortium name="The Broad Institute Genomics Platform"/>
            <consortium name="The Broad Institute Genome Sequencing Center for Infectious Disease"/>
            <person name="Wu L."/>
            <person name="Ma J."/>
        </authorList>
    </citation>
    <scope>NUCLEOTIDE SEQUENCE [LARGE SCALE GENOMIC DNA]</scope>
    <source>
        <strain evidence="5">CCM 8937</strain>
    </source>
</reference>
<dbReference type="EMBL" id="JBHTOH010000024">
    <property type="protein sequence ID" value="MFD1410737.1"/>
    <property type="molecule type" value="Genomic_DNA"/>
</dbReference>
<evidence type="ECO:0000313" key="5">
    <source>
        <dbReference type="Proteomes" id="UP001597191"/>
    </source>
</evidence>
<feature type="signal peptide" evidence="2">
    <location>
        <begin position="1"/>
        <end position="28"/>
    </location>
</feature>
<proteinExistence type="predicted"/>
<name>A0ABW4BMS3_9LACO</name>
<dbReference type="PROSITE" id="PS51257">
    <property type="entry name" value="PROKAR_LIPOPROTEIN"/>
    <property type="match status" value="1"/>
</dbReference>
<feature type="chain" id="PRO_5045104102" evidence="2">
    <location>
        <begin position="29"/>
        <end position="342"/>
    </location>
</feature>
<dbReference type="InterPro" id="IPR031927">
    <property type="entry name" value="DUF4767"/>
</dbReference>
<dbReference type="Pfam" id="PF15983">
    <property type="entry name" value="DUF4767"/>
    <property type="match status" value="1"/>
</dbReference>
<feature type="region of interest" description="Disordered" evidence="1">
    <location>
        <begin position="34"/>
        <end position="66"/>
    </location>
</feature>
<keyword evidence="5" id="KW-1185">Reference proteome</keyword>
<dbReference type="Proteomes" id="UP001597191">
    <property type="component" value="Unassembled WGS sequence"/>
</dbReference>
<feature type="compositionally biased region" description="Polar residues" evidence="1">
    <location>
        <begin position="50"/>
        <end position="62"/>
    </location>
</feature>
<keyword evidence="2" id="KW-0732">Signal</keyword>
<evidence type="ECO:0000256" key="1">
    <source>
        <dbReference type="SAM" id="MobiDB-lite"/>
    </source>
</evidence>
<comment type="caution">
    <text evidence="4">The sequence shown here is derived from an EMBL/GenBank/DDBJ whole genome shotgun (WGS) entry which is preliminary data.</text>
</comment>
<gene>
    <name evidence="4" type="ORF">ACFQ4R_03800</name>
</gene>
<evidence type="ECO:0000259" key="3">
    <source>
        <dbReference type="Pfam" id="PF15983"/>
    </source>
</evidence>
<protein>
    <submittedName>
        <fullName evidence="4">DUF4767 domain-containing protein</fullName>
    </submittedName>
</protein>
<feature type="domain" description="DUF4767" evidence="3">
    <location>
        <begin position="69"/>
        <end position="202"/>
    </location>
</feature>
<evidence type="ECO:0000256" key="2">
    <source>
        <dbReference type="SAM" id="SignalP"/>
    </source>
</evidence>
<sequence>MTSFRRIRSKWRLVVPITLLSLLLIACGQTKSTTKSTTVSSSKSSNSSTIAKRQQAATSKSKITPHKVSWNKSKEAQLAKFMHQWQAEMGQSYQGTYDQQIPDHLGVKFPEAITDGSLNQMAFWLGESVHFSWGLTQGNSTNIDVLAAASGGADKQVWPRTYLFCLHHHRPVVLTTTTTNGGQVYFYDTQNSALQAGFSKIVTGESANPRSDAELNQDVATSLTKKPQQFPTAYQGTWYWYDDTDAKIQQYTLKSTSGLALNYYETAQPQWLNVKGAQQTAGAGSDFYLRYRYYDGQQIPVMIKASGASQWFDFNAYQTPELAQKFKNYRFGDEPADRESDN</sequence>